<keyword evidence="2" id="KW-1185">Reference proteome</keyword>
<protein>
    <submittedName>
        <fullName evidence="1">Uncharacterized protein</fullName>
    </submittedName>
</protein>
<reference evidence="2" key="1">
    <citation type="journal article" date="2019" name="Int. J. Syst. Evol. Microbiol.">
        <title>The Global Catalogue of Microorganisms (GCM) 10K type strain sequencing project: providing services to taxonomists for standard genome sequencing and annotation.</title>
        <authorList>
            <consortium name="The Broad Institute Genomics Platform"/>
            <consortium name="The Broad Institute Genome Sequencing Center for Infectious Disease"/>
            <person name="Wu L."/>
            <person name="Ma J."/>
        </authorList>
    </citation>
    <scope>NUCLEOTIDE SEQUENCE [LARGE SCALE GENOMIC DNA]</scope>
    <source>
        <strain evidence="2">JCM 17759</strain>
    </source>
</reference>
<accession>A0ABP8NNA0</accession>
<sequence length="64" mass="7394">MWQAVARLFKSILKQESPLKIDRRQYKSHRFMANRVASNDEPIRTLGQAIEQMGALVVSNMVPH</sequence>
<evidence type="ECO:0000313" key="1">
    <source>
        <dbReference type="EMBL" id="GAA4468279.1"/>
    </source>
</evidence>
<comment type="caution">
    <text evidence="1">The sequence shown here is derived from an EMBL/GenBank/DDBJ whole genome shotgun (WGS) entry which is preliminary data.</text>
</comment>
<dbReference type="Proteomes" id="UP001500840">
    <property type="component" value="Unassembled WGS sequence"/>
</dbReference>
<organism evidence="1 2">
    <name type="scientific">Novipirellula rosea</name>
    <dbReference type="NCBI Taxonomy" id="1031540"/>
    <lineage>
        <taxon>Bacteria</taxon>
        <taxon>Pseudomonadati</taxon>
        <taxon>Planctomycetota</taxon>
        <taxon>Planctomycetia</taxon>
        <taxon>Pirellulales</taxon>
        <taxon>Pirellulaceae</taxon>
        <taxon>Novipirellula</taxon>
    </lineage>
</organism>
<dbReference type="EMBL" id="BAABGA010000094">
    <property type="protein sequence ID" value="GAA4468279.1"/>
    <property type="molecule type" value="Genomic_DNA"/>
</dbReference>
<gene>
    <name evidence="1" type="ORF">GCM10023156_59210</name>
</gene>
<proteinExistence type="predicted"/>
<name>A0ABP8NNA0_9BACT</name>
<evidence type="ECO:0000313" key="2">
    <source>
        <dbReference type="Proteomes" id="UP001500840"/>
    </source>
</evidence>